<gene>
    <name evidence="6" type="ORF">KOW79_000949</name>
</gene>
<dbReference type="PROSITE" id="PS00420">
    <property type="entry name" value="SRCR_1"/>
    <property type="match status" value="1"/>
</dbReference>
<dbReference type="Proteomes" id="UP000824219">
    <property type="component" value="Linkage Group LG01"/>
</dbReference>
<feature type="region of interest" description="Disordered" evidence="3">
    <location>
        <begin position="435"/>
        <end position="516"/>
    </location>
</feature>
<dbReference type="OrthoDB" id="536948at2759"/>
<feature type="compositionally biased region" description="Polar residues" evidence="3">
    <location>
        <begin position="325"/>
        <end position="338"/>
    </location>
</feature>
<dbReference type="GO" id="GO:0016020">
    <property type="term" value="C:membrane"/>
    <property type="evidence" value="ECO:0007669"/>
    <property type="project" value="InterPro"/>
</dbReference>
<keyword evidence="7" id="KW-1185">Reference proteome</keyword>
<dbReference type="PROSITE" id="PS50287">
    <property type="entry name" value="SRCR_2"/>
    <property type="match status" value="2"/>
</dbReference>
<feature type="chain" id="PRO_5038628413" description="SRCR domain-containing protein" evidence="4">
    <location>
        <begin position="22"/>
        <end position="663"/>
    </location>
</feature>
<proteinExistence type="predicted"/>
<organism evidence="6 7">
    <name type="scientific">Hemibagrus wyckioides</name>
    <dbReference type="NCBI Taxonomy" id="337641"/>
    <lineage>
        <taxon>Eukaryota</taxon>
        <taxon>Metazoa</taxon>
        <taxon>Chordata</taxon>
        <taxon>Craniata</taxon>
        <taxon>Vertebrata</taxon>
        <taxon>Euteleostomi</taxon>
        <taxon>Actinopterygii</taxon>
        <taxon>Neopterygii</taxon>
        <taxon>Teleostei</taxon>
        <taxon>Ostariophysi</taxon>
        <taxon>Siluriformes</taxon>
        <taxon>Bagridae</taxon>
        <taxon>Hemibagrus</taxon>
    </lineage>
</organism>
<feature type="disulfide bond" evidence="2">
    <location>
        <begin position="215"/>
        <end position="225"/>
    </location>
</feature>
<dbReference type="PANTHER" id="PTHR48071">
    <property type="entry name" value="SRCR DOMAIN-CONTAINING PROTEIN"/>
    <property type="match status" value="1"/>
</dbReference>
<accession>A0A9D3P918</accession>
<reference evidence="6 7" key="1">
    <citation type="submission" date="2021-06" db="EMBL/GenBank/DDBJ databases">
        <title>Chromosome-level genome assembly of the red-tail catfish (Hemibagrus wyckioides).</title>
        <authorList>
            <person name="Shao F."/>
        </authorList>
    </citation>
    <scope>NUCLEOTIDE SEQUENCE [LARGE SCALE GENOMIC DNA]</scope>
    <source>
        <strain evidence="6">EC202008001</strain>
        <tissue evidence="6">Blood</tissue>
    </source>
</reference>
<keyword evidence="4" id="KW-0732">Signal</keyword>
<dbReference type="InterPro" id="IPR036772">
    <property type="entry name" value="SRCR-like_dom_sf"/>
</dbReference>
<comment type="caution">
    <text evidence="6">The sequence shown here is derived from an EMBL/GenBank/DDBJ whole genome shotgun (WGS) entry which is preliminary data.</text>
</comment>
<feature type="disulfide bond" evidence="2">
    <location>
        <begin position="114"/>
        <end position="124"/>
    </location>
</feature>
<feature type="signal peptide" evidence="4">
    <location>
        <begin position="1"/>
        <end position="21"/>
    </location>
</feature>
<evidence type="ECO:0000256" key="4">
    <source>
        <dbReference type="SAM" id="SignalP"/>
    </source>
</evidence>
<dbReference type="FunFam" id="3.10.250.10:FF:000009">
    <property type="entry name" value="WC1"/>
    <property type="match status" value="1"/>
</dbReference>
<evidence type="ECO:0000313" key="6">
    <source>
        <dbReference type="EMBL" id="KAG7336256.1"/>
    </source>
</evidence>
<protein>
    <recommendedName>
        <fullName evidence="5">SRCR domain-containing protein</fullName>
    </recommendedName>
</protein>
<feature type="region of interest" description="Disordered" evidence="3">
    <location>
        <begin position="317"/>
        <end position="358"/>
    </location>
</feature>
<evidence type="ECO:0000259" key="5">
    <source>
        <dbReference type="PROSITE" id="PS50287"/>
    </source>
</evidence>
<dbReference type="InterPro" id="IPR001190">
    <property type="entry name" value="SRCR"/>
</dbReference>
<name>A0A9D3P918_9TELE</name>
<dbReference type="PRINTS" id="PR00258">
    <property type="entry name" value="SPERACTRCPTR"/>
</dbReference>
<feature type="region of interest" description="Disordered" evidence="3">
    <location>
        <begin position="549"/>
        <end position="574"/>
    </location>
</feature>
<feature type="compositionally biased region" description="Polar residues" evidence="3">
    <location>
        <begin position="607"/>
        <end position="628"/>
    </location>
</feature>
<feature type="domain" description="SRCR" evidence="5">
    <location>
        <begin position="42"/>
        <end position="141"/>
    </location>
</feature>
<sequence length="663" mass="71851">MEVLPMVVVLHALFLHQGLQSAAISSNKNETNTTISNGLVEKRSPGGSLHTASVSVDCSETLLAFQHSRWVTLTLTRQSNEAKKDMAQLCEDLGCGGVFAENGTASVNTCLSDCTIENSNLYNCTEDAADNCSNMVEVACAWQAVQLIGGSDRCAGRVELFGPGGWGSVCDDGWDLKGGNVVCAQLGCGTALRVMGEAGDFVAGSGPIHIIHINCSGTERNLWQCGTEMNRGRNYCGHKEDASVVCSGSSHIQVTTVNTFMTNVTNWTTETVIVVDADNKSGGISPPVLGCIVLSVTLLLLLLSNAAQCAYYKRRNGGPEVRGASQASQRDNSDTSSDSDYEHYYNPHLPPPRPENNYEHDFDDCVRVVDCNKEQRGFCEGRNAVQTHTLDSESTSSGECYEKTEIQPEELMNPAKVNQLYPEYCIQMSPMHNTSEAAKNDAEDSFDSDSTSSGECYENTEVNAKPCVQPLEGDPLLPEQPLLSHPIPQPTENCSVFQPCSPDQADALDSESTSSGECYENIEPEMENLLNPAVNQFSPENCIQRTPVHNTTESANNDEDSFESDSTASGECYENTGVNAEPFFQTLEGDPLLPEHPPMSHPIPQLAGNSSVSQPYSLDQDDSSTSSEEPYENVAEIDKSYFARSEPSVHSSSDSDYDDVSNW</sequence>
<comment type="caution">
    <text evidence="2">Lacks conserved residue(s) required for the propagation of feature annotation.</text>
</comment>
<dbReference type="PANTHER" id="PTHR48071:SF26">
    <property type="entry name" value="ANTIGEN WC1.1-LIKE"/>
    <property type="match status" value="1"/>
</dbReference>
<dbReference type="EMBL" id="JAHKSW010000001">
    <property type="protein sequence ID" value="KAG7336256.1"/>
    <property type="molecule type" value="Genomic_DNA"/>
</dbReference>
<feature type="region of interest" description="Disordered" evidence="3">
    <location>
        <begin position="587"/>
        <end position="663"/>
    </location>
</feature>
<dbReference type="Pfam" id="PF00530">
    <property type="entry name" value="SRCR"/>
    <property type="match status" value="1"/>
</dbReference>
<dbReference type="AlphaFoldDB" id="A0A9D3P918"/>
<evidence type="ECO:0000256" key="3">
    <source>
        <dbReference type="SAM" id="MobiDB-lite"/>
    </source>
</evidence>
<evidence type="ECO:0000256" key="2">
    <source>
        <dbReference type="PROSITE-ProRule" id="PRU00196"/>
    </source>
</evidence>
<keyword evidence="1 2" id="KW-1015">Disulfide bond</keyword>
<dbReference type="Gene3D" id="3.10.250.10">
    <property type="entry name" value="SRCR-like domain"/>
    <property type="match status" value="1"/>
</dbReference>
<dbReference type="SUPFAM" id="SSF56487">
    <property type="entry name" value="SRCR-like"/>
    <property type="match status" value="1"/>
</dbReference>
<feature type="domain" description="SRCR" evidence="5">
    <location>
        <begin position="145"/>
        <end position="247"/>
    </location>
</feature>
<dbReference type="SMART" id="SM00202">
    <property type="entry name" value="SR"/>
    <property type="match status" value="1"/>
</dbReference>
<evidence type="ECO:0000313" key="7">
    <source>
        <dbReference type="Proteomes" id="UP000824219"/>
    </source>
</evidence>
<evidence type="ECO:0000256" key="1">
    <source>
        <dbReference type="ARBA" id="ARBA00023157"/>
    </source>
</evidence>